<proteinExistence type="predicted"/>
<organism evidence="1">
    <name type="scientific">uncultured Caudovirales phage</name>
    <dbReference type="NCBI Taxonomy" id="2100421"/>
    <lineage>
        <taxon>Viruses</taxon>
        <taxon>Duplodnaviria</taxon>
        <taxon>Heunggongvirae</taxon>
        <taxon>Uroviricota</taxon>
        <taxon>Caudoviricetes</taxon>
        <taxon>Peduoviridae</taxon>
        <taxon>Maltschvirus</taxon>
        <taxon>Maltschvirus maltsch</taxon>
    </lineage>
</organism>
<accession>A0A6J5T6B8</accession>
<gene>
    <name evidence="1" type="ORF">UFOVP1670_11</name>
</gene>
<protein>
    <submittedName>
        <fullName evidence="1">Uncharacterized protein</fullName>
    </submittedName>
</protein>
<evidence type="ECO:0000313" key="1">
    <source>
        <dbReference type="EMBL" id="CAB4223273.1"/>
    </source>
</evidence>
<sequence length="162" mass="16499">MTVIETLRNSILTSIYGRRLGLKTGDFLVGPKDLAKGTQSLTSANSTATAVTNYGLTILDVTTAAASTASSIGTTELGCSWVMDAPEPGVIKTVMKQSATGGSTMPLVVEFAAGVTAFNSSFTSTATGIMMNAVGQQVTLFGLTTAKWVVMSLSTGASVASS</sequence>
<reference evidence="1" key="1">
    <citation type="submission" date="2020-05" db="EMBL/GenBank/DDBJ databases">
        <authorList>
            <person name="Chiriac C."/>
            <person name="Salcher M."/>
            <person name="Ghai R."/>
            <person name="Kavagutti S V."/>
        </authorList>
    </citation>
    <scope>NUCLEOTIDE SEQUENCE</scope>
</reference>
<dbReference type="EMBL" id="LR797531">
    <property type="protein sequence ID" value="CAB4223273.1"/>
    <property type="molecule type" value="Genomic_DNA"/>
</dbReference>
<name>A0A6J5T6B8_9CAUD</name>